<dbReference type="Pfam" id="PF00933">
    <property type="entry name" value="Glyco_hydro_3"/>
    <property type="match status" value="1"/>
</dbReference>
<dbReference type="InterPro" id="IPR050288">
    <property type="entry name" value="Cellulose_deg_GH3"/>
</dbReference>
<evidence type="ECO:0000256" key="9">
    <source>
        <dbReference type="ARBA" id="ARBA00023326"/>
    </source>
</evidence>
<evidence type="ECO:0000256" key="1">
    <source>
        <dbReference type="ARBA" id="ARBA00000448"/>
    </source>
</evidence>
<dbReference type="Gene3D" id="3.20.20.300">
    <property type="entry name" value="Glycoside hydrolase, family 3, N-terminal domain"/>
    <property type="match status" value="1"/>
</dbReference>
<dbReference type="SUPFAM" id="SSF51445">
    <property type="entry name" value="(Trans)glycosidases"/>
    <property type="match status" value="1"/>
</dbReference>
<dbReference type="InterPro" id="IPR026891">
    <property type="entry name" value="Fn3-like"/>
</dbReference>
<dbReference type="STRING" id="341454.A0A4S2MXP4"/>
<keyword evidence="9 10" id="KW-0624">Polysaccharide degradation</keyword>
<dbReference type="GO" id="GO:0030245">
    <property type="term" value="P:cellulose catabolic process"/>
    <property type="evidence" value="ECO:0007669"/>
    <property type="project" value="UniProtKB-UniPathway"/>
</dbReference>
<dbReference type="Gene3D" id="2.60.40.10">
    <property type="entry name" value="Immunoglobulins"/>
    <property type="match status" value="1"/>
</dbReference>
<keyword evidence="13" id="KW-1185">Reference proteome</keyword>
<evidence type="ECO:0000256" key="2">
    <source>
        <dbReference type="ARBA" id="ARBA00004987"/>
    </source>
</evidence>
<dbReference type="GO" id="GO:0008422">
    <property type="term" value="F:beta-glucosidase activity"/>
    <property type="evidence" value="ECO:0007669"/>
    <property type="project" value="UniProtKB-EC"/>
</dbReference>
<reference evidence="12 13" key="1">
    <citation type="submission" date="2019-04" db="EMBL/GenBank/DDBJ databases">
        <title>Comparative genomics and transcriptomics to analyze fruiting body development in filamentous ascomycetes.</title>
        <authorList>
            <consortium name="DOE Joint Genome Institute"/>
            <person name="Lutkenhaus R."/>
            <person name="Traeger S."/>
            <person name="Breuer J."/>
            <person name="Kuo A."/>
            <person name="Lipzen A."/>
            <person name="Pangilinan J."/>
            <person name="Dilworth D."/>
            <person name="Sandor L."/>
            <person name="Poggeler S."/>
            <person name="Barry K."/>
            <person name="Grigoriev I.V."/>
            <person name="Nowrousian M."/>
        </authorList>
    </citation>
    <scope>NUCLEOTIDE SEQUENCE [LARGE SCALE GENOMIC DNA]</scope>
    <source>
        <strain evidence="12 13">CBS 389.68</strain>
    </source>
</reference>
<dbReference type="Pfam" id="PF14310">
    <property type="entry name" value="Fn3-like"/>
    <property type="match status" value="1"/>
</dbReference>
<dbReference type="InterPro" id="IPR019800">
    <property type="entry name" value="Glyco_hydro_3_AS"/>
</dbReference>
<name>A0A4S2MXP4_9PEZI</name>
<keyword evidence="7 10" id="KW-0119">Carbohydrate metabolism</keyword>
<dbReference type="InterPro" id="IPR011658">
    <property type="entry name" value="PA14_dom"/>
</dbReference>
<evidence type="ECO:0000256" key="5">
    <source>
        <dbReference type="ARBA" id="ARBA00022801"/>
    </source>
</evidence>
<dbReference type="OrthoDB" id="47059at2759"/>
<proteinExistence type="inferred from homology"/>
<organism evidence="12 13">
    <name type="scientific">Ascodesmis nigricans</name>
    <dbReference type="NCBI Taxonomy" id="341454"/>
    <lineage>
        <taxon>Eukaryota</taxon>
        <taxon>Fungi</taxon>
        <taxon>Dikarya</taxon>
        <taxon>Ascomycota</taxon>
        <taxon>Pezizomycotina</taxon>
        <taxon>Pezizomycetes</taxon>
        <taxon>Pezizales</taxon>
        <taxon>Ascodesmidaceae</taxon>
        <taxon>Ascodesmis</taxon>
    </lineage>
</organism>
<dbReference type="UniPathway" id="UPA00696"/>
<dbReference type="Pfam" id="PF07691">
    <property type="entry name" value="PA14"/>
    <property type="match status" value="1"/>
</dbReference>
<evidence type="ECO:0000256" key="6">
    <source>
        <dbReference type="ARBA" id="ARBA00023180"/>
    </source>
</evidence>
<evidence type="ECO:0000256" key="10">
    <source>
        <dbReference type="RuleBase" id="RU361161"/>
    </source>
</evidence>
<comment type="pathway">
    <text evidence="2 10">Glycan metabolism; cellulose degradation.</text>
</comment>
<sequence length="876" mass="97340">MGLSKDEWVESKLFQMTLEEKAMMLSGVDVWRTYPVKRLGIPQLKTTDGPIGIRGGTMVDGTTAAMAPSAVSMAATFDVDLIAELGHMLATEVRDKQSDILLAPTVCLHRSPLGGRNFESLSGDDPYLGGKLAASYINAVQSHGIATTIKHFAANDQETRRFVVDQWMTERCLREMHLVPFQIAIREAQPWCVMASYSKINGVYASNNKKLLTGILREEWGFDGVVMSDWFGVNSIVPSVEAGMDLEMPGPPRKRGKNLVDAVTKGYMEEKSLDVNVRRMLELIYKTGKHKIPDWEEGKEVAIDRPEHREFLRRAAADGIVLLKNDDNLLPLDTRLKTAKSVAFIGPNSNESVAAGGGSASLNPHYRQRPYTQFRLRASTEYPHLEIHHAPGCLTHKFIPLFPPTCVSPITGKHGMYMEWFPNTTHTGPSIHSAHRTSTLLSCYDNLPTASFPPGQRYSYRAIGLLTPETTGNHTFSMGSCGPGRMLLDGKEIINLMGRTKDSPRSEMFMAYASPEVRITVPMEKGNTYTVVVEGISRELDPIPVHYTAELYRDEVMDGSRVGFMEEVTRDLMAEAVDLAKKVDVVVLVVGKNIEWESESYDMQSMDLPGEQDRLISEVLKVNRNVVVVNQSGTPISMPWVDEAKAIIQAWYQGQELGNSLTDILLGHVSPSGKLPVTFPQHLSHTPCFHTFPGEHDRTIYGEGIFLGYRHYDISEIPPLFPFGHGLSYTRFAYSDLTLSNSVFPEPEPEDEGEGEDYWDGNGDTAHIDVSVSITNTGPRPGKETVQFYISPLSPSSGIRRPIRELKAFTKLSLLPGETKLAQARLDKHSFGYYDEKVGCWVVPPGARFAVVAAASSRDLRCRGEVGVRRGMRWVV</sequence>
<dbReference type="PROSITE" id="PS00775">
    <property type="entry name" value="GLYCOSYL_HYDROL_F3"/>
    <property type="match status" value="1"/>
</dbReference>
<evidence type="ECO:0000313" key="13">
    <source>
        <dbReference type="Proteomes" id="UP000298138"/>
    </source>
</evidence>
<dbReference type="PANTHER" id="PTHR42715:SF3">
    <property type="entry name" value="BETA-GLUCOSIDASE B-RELATED"/>
    <property type="match status" value="1"/>
</dbReference>
<dbReference type="PROSITE" id="PS51820">
    <property type="entry name" value="PA14"/>
    <property type="match status" value="1"/>
</dbReference>
<dbReference type="InterPro" id="IPR017853">
    <property type="entry name" value="GH"/>
</dbReference>
<keyword evidence="8 10" id="KW-0326">Glycosidase</keyword>
<protein>
    <recommendedName>
        <fullName evidence="4 10">beta-glucosidase</fullName>
        <ecNumber evidence="4 10">3.2.1.21</ecNumber>
    </recommendedName>
</protein>
<dbReference type="Proteomes" id="UP000298138">
    <property type="component" value="Unassembled WGS sequence"/>
</dbReference>
<dbReference type="PRINTS" id="PR00133">
    <property type="entry name" value="GLHYDRLASE3"/>
</dbReference>
<evidence type="ECO:0000256" key="7">
    <source>
        <dbReference type="ARBA" id="ARBA00023277"/>
    </source>
</evidence>
<dbReference type="SUPFAM" id="SSF52279">
    <property type="entry name" value="Beta-D-glucan exohydrolase, C-terminal domain"/>
    <property type="match status" value="1"/>
</dbReference>
<dbReference type="Gene3D" id="2.60.120.260">
    <property type="entry name" value="Galactose-binding domain-like"/>
    <property type="match status" value="1"/>
</dbReference>
<dbReference type="SMART" id="SM00758">
    <property type="entry name" value="PA14"/>
    <property type="match status" value="1"/>
</dbReference>
<dbReference type="InterPro" id="IPR013783">
    <property type="entry name" value="Ig-like_fold"/>
</dbReference>
<evidence type="ECO:0000259" key="11">
    <source>
        <dbReference type="PROSITE" id="PS51820"/>
    </source>
</evidence>
<evidence type="ECO:0000256" key="4">
    <source>
        <dbReference type="ARBA" id="ARBA00012744"/>
    </source>
</evidence>
<evidence type="ECO:0000256" key="8">
    <source>
        <dbReference type="ARBA" id="ARBA00023295"/>
    </source>
</evidence>
<evidence type="ECO:0000256" key="3">
    <source>
        <dbReference type="ARBA" id="ARBA00005336"/>
    </source>
</evidence>
<comment type="similarity">
    <text evidence="3 10">Belongs to the glycosyl hydrolase 3 family.</text>
</comment>
<evidence type="ECO:0000313" key="12">
    <source>
        <dbReference type="EMBL" id="TGZ81364.1"/>
    </source>
</evidence>
<dbReference type="InterPro" id="IPR037524">
    <property type="entry name" value="PA14/GLEYA"/>
</dbReference>
<dbReference type="InterPro" id="IPR036962">
    <property type="entry name" value="Glyco_hydro_3_N_sf"/>
</dbReference>
<dbReference type="EMBL" id="ML220119">
    <property type="protein sequence ID" value="TGZ81364.1"/>
    <property type="molecule type" value="Genomic_DNA"/>
</dbReference>
<dbReference type="InterPro" id="IPR001764">
    <property type="entry name" value="Glyco_hydro_3_N"/>
</dbReference>
<dbReference type="InParanoid" id="A0A4S2MXP4"/>
<dbReference type="InterPro" id="IPR036881">
    <property type="entry name" value="Glyco_hydro_3_C_sf"/>
</dbReference>
<dbReference type="Gene3D" id="3.40.50.1700">
    <property type="entry name" value="Glycoside hydrolase family 3 C-terminal domain"/>
    <property type="match status" value="1"/>
</dbReference>
<keyword evidence="5 10" id="KW-0378">Hydrolase</keyword>
<dbReference type="AlphaFoldDB" id="A0A4S2MXP4"/>
<gene>
    <name evidence="12" type="ORF">EX30DRAFT_354947</name>
</gene>
<dbReference type="InterPro" id="IPR002772">
    <property type="entry name" value="Glyco_hydro_3_C"/>
</dbReference>
<dbReference type="SMART" id="SM01217">
    <property type="entry name" value="Fn3_like"/>
    <property type="match status" value="1"/>
</dbReference>
<dbReference type="Pfam" id="PF01915">
    <property type="entry name" value="Glyco_hydro_3_C"/>
    <property type="match status" value="1"/>
</dbReference>
<dbReference type="EC" id="3.2.1.21" evidence="4 10"/>
<keyword evidence="6" id="KW-0325">Glycoprotein</keyword>
<dbReference type="PANTHER" id="PTHR42715">
    <property type="entry name" value="BETA-GLUCOSIDASE"/>
    <property type="match status" value="1"/>
</dbReference>
<comment type="catalytic activity">
    <reaction evidence="1 10">
        <text>Hydrolysis of terminal, non-reducing beta-D-glucosyl residues with release of beta-D-glucose.</text>
        <dbReference type="EC" id="3.2.1.21"/>
    </reaction>
</comment>
<feature type="domain" description="PA14" evidence="11">
    <location>
        <begin position="411"/>
        <end position="561"/>
    </location>
</feature>
<accession>A0A4S2MXP4</accession>